<organism evidence="1 2">
    <name type="scientific">Halobacillus litoralis</name>
    <dbReference type="NCBI Taxonomy" id="45668"/>
    <lineage>
        <taxon>Bacteria</taxon>
        <taxon>Bacillati</taxon>
        <taxon>Bacillota</taxon>
        <taxon>Bacilli</taxon>
        <taxon>Bacillales</taxon>
        <taxon>Bacillaceae</taxon>
        <taxon>Halobacillus</taxon>
    </lineage>
</organism>
<evidence type="ECO:0008006" key="3">
    <source>
        <dbReference type="Google" id="ProtNLM"/>
    </source>
</evidence>
<reference evidence="1 2" key="1">
    <citation type="submission" date="2019-11" db="EMBL/GenBank/DDBJ databases">
        <title>Genome sequences of 17 halophilic strains isolated from different environments.</title>
        <authorList>
            <person name="Furrow R.E."/>
        </authorList>
    </citation>
    <scope>NUCLEOTIDE SEQUENCE [LARGE SCALE GENOMIC DNA]</scope>
    <source>
        <strain evidence="1 2">22505_10_Sand</strain>
    </source>
</reference>
<dbReference type="Gene3D" id="3.40.630.100">
    <property type="entry name" value="Poly-gamma-glutamate hydrolase, zinc-binding motif"/>
    <property type="match status" value="1"/>
</dbReference>
<evidence type="ECO:0000313" key="2">
    <source>
        <dbReference type="Proteomes" id="UP000447393"/>
    </source>
</evidence>
<comment type="caution">
    <text evidence="1">The sequence shown here is derived from an EMBL/GenBank/DDBJ whole genome shotgun (WGS) entry which is preliminary data.</text>
</comment>
<protein>
    <recommendedName>
        <fullName evidence="3">Replication protein</fullName>
    </recommendedName>
</protein>
<dbReference type="InterPro" id="IPR038128">
    <property type="entry name" value="Gamma_PGA_hydro_sf"/>
</dbReference>
<sequence length="244" mass="27497">MKLKLTLAIAVSIAAVLWYLNEEKEKISQKAEDDCSGDRFCSFEELKNVYEEGEDWVIATRTEGNQNWLISAIHGGGIEETTSSLAEAIAGEDYPYYAFKGRLASNNFRNLHITSTNFDEPQALEMASKADHHISIHGAGGEEPKTLIGGRDQQLKKIVKRHLEEKGFAVEEAPEHLDGDHPDNYVNKTKTKKGVQLEITRGQRKAFYKNGDISYSSRKDSTNETEAFKNYVEAMKDAIKEYQD</sequence>
<dbReference type="InterPro" id="IPR008585">
    <property type="entry name" value="Gamma_PGA_hydro"/>
</dbReference>
<dbReference type="Proteomes" id="UP000447393">
    <property type="component" value="Unassembled WGS sequence"/>
</dbReference>
<evidence type="ECO:0000313" key="1">
    <source>
        <dbReference type="EMBL" id="MYL51656.1"/>
    </source>
</evidence>
<proteinExistence type="predicted"/>
<dbReference type="RefSeq" id="WP_160917652.1">
    <property type="nucleotide sequence ID" value="NZ_WMEZ01000015.1"/>
</dbReference>
<dbReference type="Pfam" id="PF05908">
    <property type="entry name" value="Gamma_PGA_hydro"/>
    <property type="match status" value="1"/>
</dbReference>
<name>A0A845EC28_9BACI</name>
<dbReference type="AlphaFoldDB" id="A0A845EC28"/>
<dbReference type="EMBL" id="WMEZ01000015">
    <property type="protein sequence ID" value="MYL51656.1"/>
    <property type="molecule type" value="Genomic_DNA"/>
</dbReference>
<gene>
    <name evidence="1" type="ORF">GLV98_19490</name>
</gene>
<accession>A0A845EC28</accession>
<dbReference type="OrthoDB" id="7721587at2"/>